<dbReference type="Pfam" id="PF14023">
    <property type="entry name" value="Bestrophin-like"/>
    <property type="match status" value="1"/>
</dbReference>
<proteinExistence type="predicted"/>
<reference evidence="2" key="1">
    <citation type="submission" date="2020-05" db="EMBL/GenBank/DDBJ databases">
        <authorList>
            <person name="Chiriac C."/>
            <person name="Salcher M."/>
            <person name="Ghai R."/>
            <person name="Kavagutti S V."/>
        </authorList>
    </citation>
    <scope>NUCLEOTIDE SEQUENCE</scope>
</reference>
<sequence>MLEFLSSAYSWLIGLPIGASFAVITLPLLAITVSIVLTTRRRANDVRANDNVSTAAIRLVGGAFIFISAFTTATVWQQSNHVTEIASHEFGQVSSIVNNLAAQDTPAAVDLSSELRAYAETVSRDELVGAHAASTSDGANEHIVTVTRGIVDLSNEQKLNSNDVKVLLDSLASITDSRHARLSMPYPLLPMPIFVLLGLLGVLTVIVAASYPSGPDRRTKWLQSLTAVAVVASLLCTVVFLLNGESGWMREERLRPVQVFLDAFPAPAAK</sequence>
<organism evidence="2">
    <name type="scientific">freshwater metagenome</name>
    <dbReference type="NCBI Taxonomy" id="449393"/>
    <lineage>
        <taxon>unclassified sequences</taxon>
        <taxon>metagenomes</taxon>
        <taxon>ecological metagenomes</taxon>
    </lineage>
</organism>
<feature type="transmembrane region" description="Helical" evidence="1">
    <location>
        <begin position="221"/>
        <end position="243"/>
    </location>
</feature>
<keyword evidence="1" id="KW-0812">Transmembrane</keyword>
<dbReference type="InterPro" id="IPR025333">
    <property type="entry name" value="DUF4239"/>
</dbReference>
<name>A0A6J7D3L1_9ZZZZ</name>
<evidence type="ECO:0000313" key="2">
    <source>
        <dbReference type="EMBL" id="CAB4863009.1"/>
    </source>
</evidence>
<keyword evidence="1" id="KW-0472">Membrane</keyword>
<feature type="transmembrane region" description="Helical" evidence="1">
    <location>
        <begin position="12"/>
        <end position="37"/>
    </location>
</feature>
<feature type="transmembrane region" description="Helical" evidence="1">
    <location>
        <begin position="188"/>
        <end position="209"/>
    </location>
</feature>
<protein>
    <submittedName>
        <fullName evidence="2">Unannotated protein</fullName>
    </submittedName>
</protein>
<dbReference type="EMBL" id="CAFBLS010000024">
    <property type="protein sequence ID" value="CAB4863009.1"/>
    <property type="molecule type" value="Genomic_DNA"/>
</dbReference>
<gene>
    <name evidence="2" type="ORF">UFOPK3402_00311</name>
</gene>
<keyword evidence="1" id="KW-1133">Transmembrane helix</keyword>
<accession>A0A6J7D3L1</accession>
<evidence type="ECO:0000256" key="1">
    <source>
        <dbReference type="SAM" id="Phobius"/>
    </source>
</evidence>
<dbReference type="AlphaFoldDB" id="A0A6J7D3L1"/>